<name>A0ABM5KXN9_DIAVI</name>
<evidence type="ECO:0000313" key="2">
    <source>
        <dbReference type="EnsemblMetazoa" id="XP_050514961.1"/>
    </source>
</evidence>
<dbReference type="Proteomes" id="UP001652700">
    <property type="component" value="Unplaced"/>
</dbReference>
<dbReference type="InterPro" id="IPR008042">
    <property type="entry name" value="Retrotrans_Pao"/>
</dbReference>
<evidence type="ECO:0000313" key="3">
    <source>
        <dbReference type="Proteomes" id="UP001652700"/>
    </source>
</evidence>
<sequence>MADKLKKYTFQRRMAINDLETLLRLSNSSLTEVHKQSLFRVRYSELDDVLESFNKNHQNIVTNLLNSEPTDAQLDSEDIIRSQFLNDYYQIKANFADLFENDDNSQKNEQNIAASNAVQPPSNVRLPQLELVKFSGEFTSAITFFDLFDALVHRRPNVDDTEKLTYLIQSLEGPPLRLAKSLPLARENYVRIYDKLKNRYLNKRLRAMAHWCKIEEAPATMFKNSDSYSNLIDTFSENLSALENLGYKISDFVLAYKILTKLDEETHQRFELLHGSSEMPTFIQLSDFLESQCISFDSSLLSPCSPKDSNRKNKSPSKHNANKNGSKVNNRYSFFSKPNATTCLLCSADHHLKDCSLFLNKSPYERYNACKRMRLCFKCLEKHDSRSCSVTSRCCHCNSSHHSLLHFKSSESATQGATSVAAVPTTASSDAQVNTGTLSSHAASLGSVTLKNSSVLLATAVVEIMDGCGLYQPVRALIDGGSMTSFVSQSCIRQLGIRHSSATLSVQGIGAIKSTVVGRVDLQIKPVDRVDPIFNCEAFVLPKICEDLPVVSLDVGHWSYIANLKLADPRFHLSGKVDLLLGADIFSQLLLEGKVQTPRGMPDALNTVFGYVLMGPCSSVPMTSATSLFCHVDQMVSLEESVKQFWSLETVPEVECSAPEDILCEKNFVENVCRDGSGRYTVALPFRELSPVFPGMFELAVNRFLSLEKRLLKNPSVYQEYCTFMKDYLDLHHMELVFPPDEELQEFRLLTVTYGVSSAPFLALRTLLQLSEDEGREFPLAAEVLRTSTYVDDIVCGGDTLEIALDLRNELISLLSRGQFQLRKWSSNDMRLLEGLPESHIGKKPISFDDTSCSSPLKILGLVWNAQLDCFSFEVPALDKSCTKRIMLSELARVFDPVGFLAPMTLFTKHLIQRLWLSGIDWDDSPPDSICKVWNQYKEQLLSLAQLEIPRCMFVSRYICCEQRLSPNSWFYVPSAQNPADLASRGVLPALMLEQSHWFAGPEFLYNTDPIPDASCCFSECAEMLDKERTVTLACVNDDHFLENLLNDISDFSFIRRLIAWILRFAWNSKFPNDKREGPLSSKELYESLIMLVKYTQHRYFEREFEGNVFSKPLRKLSCFIDDQGVLRSAMT</sequence>
<dbReference type="Gene3D" id="2.40.70.10">
    <property type="entry name" value="Acid Proteases"/>
    <property type="match status" value="1"/>
</dbReference>
<proteinExistence type="predicted"/>
<dbReference type="PANTHER" id="PTHR47331">
    <property type="entry name" value="PHD-TYPE DOMAIN-CONTAINING PROTEIN"/>
    <property type="match status" value="1"/>
</dbReference>
<protein>
    <recommendedName>
        <fullName evidence="4">Peptidase aspartic putative domain-containing protein</fullName>
    </recommendedName>
</protein>
<feature type="compositionally biased region" description="Basic residues" evidence="1">
    <location>
        <begin position="312"/>
        <end position="321"/>
    </location>
</feature>
<evidence type="ECO:0000256" key="1">
    <source>
        <dbReference type="SAM" id="MobiDB-lite"/>
    </source>
</evidence>
<dbReference type="RefSeq" id="XP_050514961.1">
    <property type="nucleotide sequence ID" value="XM_050659004.1"/>
</dbReference>
<keyword evidence="3" id="KW-1185">Reference proteome</keyword>
<accession>A0ABM5KXN9</accession>
<reference evidence="2" key="1">
    <citation type="submission" date="2025-05" db="UniProtKB">
        <authorList>
            <consortium name="EnsemblMetazoa"/>
        </authorList>
    </citation>
    <scope>IDENTIFICATION</scope>
</reference>
<dbReference type="InterPro" id="IPR005312">
    <property type="entry name" value="DUF1759"/>
</dbReference>
<dbReference type="InterPro" id="IPR021109">
    <property type="entry name" value="Peptidase_aspartic_dom_sf"/>
</dbReference>
<dbReference type="CDD" id="cd00303">
    <property type="entry name" value="retropepsin_like"/>
    <property type="match status" value="1"/>
</dbReference>
<dbReference type="Pfam" id="PF05380">
    <property type="entry name" value="Peptidase_A17"/>
    <property type="match status" value="1"/>
</dbReference>
<dbReference type="Pfam" id="PF03564">
    <property type="entry name" value="DUF1759"/>
    <property type="match status" value="1"/>
</dbReference>
<feature type="region of interest" description="Disordered" evidence="1">
    <location>
        <begin position="304"/>
        <end position="326"/>
    </location>
</feature>
<dbReference type="GeneID" id="126890154"/>
<evidence type="ECO:0008006" key="4">
    <source>
        <dbReference type="Google" id="ProtNLM"/>
    </source>
</evidence>
<organism evidence="2 3">
    <name type="scientific">Diabrotica virgifera virgifera</name>
    <name type="common">western corn rootworm</name>
    <dbReference type="NCBI Taxonomy" id="50390"/>
    <lineage>
        <taxon>Eukaryota</taxon>
        <taxon>Metazoa</taxon>
        <taxon>Ecdysozoa</taxon>
        <taxon>Arthropoda</taxon>
        <taxon>Hexapoda</taxon>
        <taxon>Insecta</taxon>
        <taxon>Pterygota</taxon>
        <taxon>Neoptera</taxon>
        <taxon>Endopterygota</taxon>
        <taxon>Coleoptera</taxon>
        <taxon>Polyphaga</taxon>
        <taxon>Cucujiformia</taxon>
        <taxon>Chrysomeloidea</taxon>
        <taxon>Chrysomelidae</taxon>
        <taxon>Galerucinae</taxon>
        <taxon>Diabroticina</taxon>
        <taxon>Diabroticites</taxon>
        <taxon>Diabrotica</taxon>
    </lineage>
</organism>
<dbReference type="EnsemblMetazoa" id="XM_050659004.1">
    <property type="protein sequence ID" value="XP_050514961.1"/>
    <property type="gene ID" value="LOC126890154"/>
</dbReference>